<dbReference type="OrthoDB" id="371908at2157"/>
<comment type="function">
    <text evidence="8">Essential cell division protein that forms a contractile ring structure (Z ring) at the future cell division site. The regulation of the ring assembly controls the timing and the location of cell division. One of the functions of the FtsZ ring is to recruit other cell division proteins to the septum to produce a new cell wall between the dividing cells. Binds GTP and shows GTPase activity.</text>
</comment>
<evidence type="ECO:0000256" key="8">
    <source>
        <dbReference type="HAMAP-Rule" id="MF_00909"/>
    </source>
</evidence>
<dbReference type="FunFam" id="3.40.50.1440:FF:000023">
    <property type="entry name" value="Cell division protein FtsZ"/>
    <property type="match status" value="1"/>
</dbReference>
<dbReference type="SMART" id="SM00865">
    <property type="entry name" value="Tubulin_C"/>
    <property type="match status" value="1"/>
</dbReference>
<keyword evidence="4 8" id="KW-0547">Nucleotide-binding</keyword>
<evidence type="ECO:0000256" key="7">
    <source>
        <dbReference type="ARBA" id="ARBA00023306"/>
    </source>
</evidence>
<protein>
    <recommendedName>
        <fullName evidence="8 9">Cell division protein FtsZ</fullName>
    </recommendedName>
</protein>
<sequence>MKSFLPHSDITKILQTPFSTSPSIGQANIIIVGCGGAGNNTVDRLMKIGIRGAWCLAINTDLQHLKTINAHKKLLIGENVTRGLGAGGRPDIGLKAAEESREEIDSLLREGDLVFITCGMGGGTGTGSAPVVAEIAKNSGAIVVGVVTMPFDGEMGRVQKAKEGIKVLRNYVDTLVMIDNNRLLKIAADLPIIEAFSLADEVLATMVKGITETISLPSLINLDYADVRSILTSGGVAIVGIGEGEDPERRVEEAIEDAITSPLLDFDISGAKGALIHVTGGNDLKLIETTKVADLITEQMDPKARVIWGARVDPNMNGAIRIMLLITGVKSAQMLGNSTNRFLKNSFSKNSSFPSLADEFFSINEIRSINEENLNLF</sequence>
<feature type="binding site" evidence="8">
    <location>
        <begin position="36"/>
        <end position="40"/>
    </location>
    <ligand>
        <name>GTP</name>
        <dbReference type="ChEBI" id="CHEBI:37565"/>
    </ligand>
</feature>
<comment type="subcellular location">
    <subcellularLocation>
        <location evidence="8">Cytoplasm</location>
    </subcellularLocation>
    <text evidence="8">Assembles at midcell at the inner surface of the cytoplasmic membrane.</text>
</comment>
<dbReference type="PROSITE" id="PS51257">
    <property type="entry name" value="PROKAR_LIPOPROTEIN"/>
    <property type="match status" value="1"/>
</dbReference>
<dbReference type="InterPro" id="IPR018316">
    <property type="entry name" value="Tubulin/FtsZ_2-layer-sand-dom"/>
</dbReference>
<dbReference type="KEGG" id="psyt:DSAG12_00648"/>
<evidence type="ECO:0000259" key="12">
    <source>
        <dbReference type="SMART" id="SM00865"/>
    </source>
</evidence>
<reference evidence="13 14" key="2">
    <citation type="journal article" date="2024" name="Int. J. Syst. Evol. Microbiol.">
        <title>Promethearchaeum syntrophicum gen. nov., sp. nov., an anaerobic, obligately syntrophic archaeon, the first isolate of the lineage 'Asgard' archaea, and proposal of the new archaeal phylum Promethearchaeota phyl. nov. and kingdom Promethearchaeati regn. nov.</title>
        <authorList>
            <person name="Imachi H."/>
            <person name="Nobu M.K."/>
            <person name="Kato S."/>
            <person name="Takaki Y."/>
            <person name="Miyazaki M."/>
            <person name="Miyata M."/>
            <person name="Ogawara M."/>
            <person name="Saito Y."/>
            <person name="Sakai S."/>
            <person name="Tahara Y.O."/>
            <person name="Takano Y."/>
            <person name="Tasumi E."/>
            <person name="Uematsu K."/>
            <person name="Yoshimura T."/>
            <person name="Itoh T."/>
            <person name="Ohkuma M."/>
            <person name="Takai K."/>
        </authorList>
    </citation>
    <scope>NUCLEOTIDE SEQUENCE [LARGE SCALE GENOMIC DNA]</scope>
    <source>
        <strain evidence="13 14">MK-D1</strain>
    </source>
</reference>
<dbReference type="InterPro" id="IPR020805">
    <property type="entry name" value="Cell_div_FtsZ_CS"/>
</dbReference>
<dbReference type="GO" id="GO:0032153">
    <property type="term" value="C:cell division site"/>
    <property type="evidence" value="ECO:0007669"/>
    <property type="project" value="UniProtKB-UniRule"/>
</dbReference>
<evidence type="ECO:0000256" key="10">
    <source>
        <dbReference type="RuleBase" id="RU003360"/>
    </source>
</evidence>
<keyword evidence="6 8" id="KW-0717">Septation</keyword>
<dbReference type="InterPro" id="IPR036525">
    <property type="entry name" value="Tubulin/FtsZ_GTPase_sf"/>
</dbReference>
<dbReference type="PANTHER" id="PTHR30314">
    <property type="entry name" value="CELL DIVISION PROTEIN FTSZ-RELATED"/>
    <property type="match status" value="1"/>
</dbReference>
<feature type="binding site" evidence="8">
    <location>
        <position position="157"/>
    </location>
    <ligand>
        <name>GTP</name>
        <dbReference type="ChEBI" id="CHEBI:37565"/>
    </ligand>
</feature>
<keyword evidence="3 8" id="KW-0132">Cell division</keyword>
<name>A0A5B9D775_9ARCH</name>
<keyword evidence="14" id="KW-1185">Reference proteome</keyword>
<evidence type="ECO:0000256" key="2">
    <source>
        <dbReference type="ARBA" id="ARBA00022490"/>
    </source>
</evidence>
<dbReference type="Gene3D" id="3.30.1330.20">
    <property type="entry name" value="Tubulin/FtsZ, C-terminal domain"/>
    <property type="match status" value="1"/>
</dbReference>
<dbReference type="PRINTS" id="PR00423">
    <property type="entry name" value="CELLDVISFTSZ"/>
</dbReference>
<keyword evidence="7 8" id="KW-0131">Cell cycle</keyword>
<reference evidence="13 14" key="1">
    <citation type="journal article" date="2020" name="Nature">
        <title>Isolation of an archaeon at the prokaryote-eukaryote interface.</title>
        <authorList>
            <person name="Imachi H."/>
            <person name="Nobu M.K."/>
            <person name="Nakahara N."/>
            <person name="Morono Y."/>
            <person name="Ogawara M."/>
            <person name="Takaki Y."/>
            <person name="Takano Y."/>
            <person name="Uematsu K."/>
            <person name="Ikuta T."/>
            <person name="Ito M."/>
            <person name="Matsui Y."/>
            <person name="Miyazaki M."/>
            <person name="Murata K."/>
            <person name="Saito Y."/>
            <person name="Sakai S."/>
            <person name="Song C."/>
            <person name="Tasumi E."/>
            <person name="Yamanaka Y."/>
            <person name="Yamaguchi T."/>
            <person name="Kamagata Y."/>
            <person name="Tamaki H."/>
            <person name="Takai K."/>
        </authorList>
    </citation>
    <scope>NUCLEOTIDE SEQUENCE [LARGE SCALE GENOMIC DNA]</scope>
    <source>
        <strain evidence="13 14">MK-D1</strain>
    </source>
</reference>
<dbReference type="RefSeq" id="WP_147661771.1">
    <property type="nucleotide sequence ID" value="NZ_CP042905.2"/>
</dbReference>
<dbReference type="PROSITE" id="PS01134">
    <property type="entry name" value="FTSZ_1"/>
    <property type="match status" value="1"/>
</dbReference>
<dbReference type="InterPro" id="IPR037103">
    <property type="entry name" value="Tubulin/FtsZ-like_C"/>
</dbReference>
<dbReference type="Pfam" id="PF12327">
    <property type="entry name" value="FtsZ_C"/>
    <property type="match status" value="1"/>
</dbReference>
<evidence type="ECO:0000259" key="11">
    <source>
        <dbReference type="SMART" id="SM00864"/>
    </source>
</evidence>
<dbReference type="SMART" id="SM00864">
    <property type="entry name" value="Tubulin"/>
    <property type="match status" value="1"/>
</dbReference>
<dbReference type="PANTHER" id="PTHR30314:SF3">
    <property type="entry name" value="MITOCHONDRIAL DIVISION PROTEIN FSZA"/>
    <property type="match status" value="1"/>
</dbReference>
<dbReference type="GeneID" id="41328652"/>
<gene>
    <name evidence="8 13" type="primary">ftsZ</name>
    <name evidence="13" type="ORF">DSAG12_00648</name>
</gene>
<dbReference type="AlphaFoldDB" id="A0A5B9D775"/>
<dbReference type="SUPFAM" id="SSF52490">
    <property type="entry name" value="Tubulin nucleotide-binding domain-like"/>
    <property type="match status" value="1"/>
</dbReference>
<evidence type="ECO:0000256" key="1">
    <source>
        <dbReference type="ARBA" id="ARBA00009690"/>
    </source>
</evidence>
<dbReference type="InterPro" id="IPR008280">
    <property type="entry name" value="Tub_FtsZ_C"/>
</dbReference>
<dbReference type="HAMAP" id="MF_00909">
    <property type="entry name" value="FtsZ"/>
    <property type="match status" value="1"/>
</dbReference>
<evidence type="ECO:0000256" key="4">
    <source>
        <dbReference type="ARBA" id="ARBA00022741"/>
    </source>
</evidence>
<dbReference type="CDD" id="cd02201">
    <property type="entry name" value="FtsZ_type1"/>
    <property type="match status" value="1"/>
</dbReference>
<dbReference type="NCBIfam" id="TIGR00065">
    <property type="entry name" value="ftsZ"/>
    <property type="match status" value="1"/>
</dbReference>
<dbReference type="PROSITE" id="PS01135">
    <property type="entry name" value="FTSZ_2"/>
    <property type="match status" value="1"/>
</dbReference>
<evidence type="ECO:0000313" key="13">
    <source>
        <dbReference type="EMBL" id="QEE14831.1"/>
    </source>
</evidence>
<feature type="binding site" evidence="8">
    <location>
        <position position="154"/>
    </location>
    <ligand>
        <name>GTP</name>
        <dbReference type="ChEBI" id="CHEBI:37565"/>
    </ligand>
</feature>
<comment type="subunit">
    <text evidence="8">Homodimer. Polymerizes to form a dynamic ring structure in a strictly GTP-dependent manner. Interacts directly with several other division proteins.</text>
</comment>
<comment type="similarity">
    <text evidence="1 8 10">Belongs to the FtsZ family.</text>
</comment>
<proteinExistence type="inferred from homology"/>
<dbReference type="Pfam" id="PF00091">
    <property type="entry name" value="Tubulin"/>
    <property type="match status" value="1"/>
</dbReference>
<evidence type="ECO:0000313" key="14">
    <source>
        <dbReference type="Proteomes" id="UP000321408"/>
    </source>
</evidence>
<organism evidence="13 14">
    <name type="scientific">Promethearchaeum syntrophicum</name>
    <dbReference type="NCBI Taxonomy" id="2594042"/>
    <lineage>
        <taxon>Archaea</taxon>
        <taxon>Promethearchaeati</taxon>
        <taxon>Promethearchaeota</taxon>
        <taxon>Promethearchaeia</taxon>
        <taxon>Promethearchaeales</taxon>
        <taxon>Promethearchaeaceae</taxon>
        <taxon>Promethearchaeum</taxon>
    </lineage>
</organism>
<dbReference type="SUPFAM" id="SSF55307">
    <property type="entry name" value="Tubulin C-terminal domain-like"/>
    <property type="match status" value="1"/>
</dbReference>
<keyword evidence="5 8" id="KW-0342">GTP-binding</keyword>
<dbReference type="InterPro" id="IPR003008">
    <property type="entry name" value="Tubulin_FtsZ_GTPase"/>
</dbReference>
<feature type="binding site" evidence="8">
    <location>
        <begin position="123"/>
        <end position="125"/>
    </location>
    <ligand>
        <name>GTP</name>
        <dbReference type="ChEBI" id="CHEBI:37565"/>
    </ligand>
</feature>
<dbReference type="EMBL" id="CP042905">
    <property type="protein sequence ID" value="QEE14831.1"/>
    <property type="molecule type" value="Genomic_DNA"/>
</dbReference>
<dbReference type="GO" id="GO:0051258">
    <property type="term" value="P:protein polymerization"/>
    <property type="evidence" value="ECO:0007669"/>
    <property type="project" value="UniProtKB-UniRule"/>
</dbReference>
<dbReference type="GO" id="GO:0003924">
    <property type="term" value="F:GTPase activity"/>
    <property type="evidence" value="ECO:0007669"/>
    <property type="project" value="UniProtKB-UniRule"/>
</dbReference>
<evidence type="ECO:0000256" key="3">
    <source>
        <dbReference type="ARBA" id="ARBA00022618"/>
    </source>
</evidence>
<dbReference type="Proteomes" id="UP000321408">
    <property type="component" value="Chromosome"/>
</dbReference>
<evidence type="ECO:0000256" key="9">
    <source>
        <dbReference type="NCBIfam" id="TIGR00065"/>
    </source>
</evidence>
<dbReference type="InterPro" id="IPR000158">
    <property type="entry name" value="Cell_div_FtsZ"/>
</dbReference>
<feature type="domain" description="Tubulin/FtsZ GTPase" evidence="11">
    <location>
        <begin position="28"/>
        <end position="218"/>
    </location>
</feature>
<keyword evidence="2 8" id="KW-0963">Cytoplasm</keyword>
<accession>A0A5B9D775</accession>
<dbReference type="GO" id="GO:0005737">
    <property type="term" value="C:cytoplasm"/>
    <property type="evidence" value="ECO:0007669"/>
    <property type="project" value="UniProtKB-SubCell"/>
</dbReference>
<dbReference type="GO" id="GO:0043093">
    <property type="term" value="P:FtsZ-dependent cytokinesis"/>
    <property type="evidence" value="ECO:0007669"/>
    <property type="project" value="UniProtKB-UniRule"/>
</dbReference>
<dbReference type="GO" id="GO:0005525">
    <property type="term" value="F:GTP binding"/>
    <property type="evidence" value="ECO:0007669"/>
    <property type="project" value="UniProtKB-UniRule"/>
</dbReference>
<feature type="domain" description="Tubulin/FtsZ 2-layer sandwich" evidence="12">
    <location>
        <begin position="220"/>
        <end position="338"/>
    </location>
</feature>
<dbReference type="InterPro" id="IPR045061">
    <property type="entry name" value="FtsZ/CetZ"/>
</dbReference>
<dbReference type="InterPro" id="IPR024757">
    <property type="entry name" value="FtsZ_C"/>
</dbReference>
<evidence type="ECO:0000256" key="5">
    <source>
        <dbReference type="ARBA" id="ARBA00023134"/>
    </source>
</evidence>
<feature type="binding site" evidence="8">
    <location>
        <position position="200"/>
    </location>
    <ligand>
        <name>GTP</name>
        <dbReference type="ChEBI" id="CHEBI:37565"/>
    </ligand>
</feature>
<evidence type="ECO:0000256" key="6">
    <source>
        <dbReference type="ARBA" id="ARBA00023210"/>
    </source>
</evidence>
<dbReference type="Gene3D" id="3.40.50.1440">
    <property type="entry name" value="Tubulin/FtsZ, GTPase domain"/>
    <property type="match status" value="1"/>
</dbReference>